<dbReference type="Proteomes" id="UP000634522">
    <property type="component" value="Unassembled WGS sequence"/>
</dbReference>
<feature type="transmembrane region" description="Helical" evidence="1">
    <location>
        <begin position="12"/>
        <end position="32"/>
    </location>
</feature>
<comment type="caution">
    <text evidence="2">The sequence shown here is derived from an EMBL/GenBank/DDBJ whole genome shotgun (WGS) entry which is preliminary data.</text>
</comment>
<proteinExistence type="predicted"/>
<dbReference type="InterPro" id="IPR005625">
    <property type="entry name" value="PepSY-ass_TM"/>
</dbReference>
<gene>
    <name evidence="2" type="ORF">GPA27_06315</name>
</gene>
<accession>A0ABX1NCQ3</accession>
<dbReference type="EMBL" id="WTVS01000009">
    <property type="protein sequence ID" value="NMF96998.1"/>
    <property type="molecule type" value="Genomic_DNA"/>
</dbReference>
<evidence type="ECO:0008006" key="4">
    <source>
        <dbReference type="Google" id="ProtNLM"/>
    </source>
</evidence>
<keyword evidence="1" id="KW-0472">Membrane</keyword>
<sequence length="364" mass="39216">MKIAYKWHRRLGWMLAPLLAIQALGGAILLWMQPLPGPQESPAPIEAWAQAIDQGLAELAQRYPTAKFEYVNLPGKVGAPVSVRLLASESSESGWVDVDPLDGTAGVLKPDSSQARTVLYGLHERLLLGDAGIWVLRTVAVIALVLVFMGLRVWLRLHHQPASTPLRRLHRLIGPVAILPVAIMLFTGFMLRSPEWTSAALSAWSSPAPAKPADAAPPPSGPQTATLGQALAAAATALPEARPIRLYPPRNGQMRVRMRGDEWHPIGLNNVFVSTADASVLRVVRAAEQPLSVRYLNVVYPLHIGVMPDGAGLPGALVARVLWTLLALALTGLAVTGAVQHFRNKAKAPTTARRPLECQQGQPQ</sequence>
<evidence type="ECO:0000313" key="2">
    <source>
        <dbReference type="EMBL" id="NMF96998.1"/>
    </source>
</evidence>
<feature type="transmembrane region" description="Helical" evidence="1">
    <location>
        <begin position="317"/>
        <end position="339"/>
    </location>
</feature>
<dbReference type="RefSeq" id="WP_169138665.1">
    <property type="nucleotide sequence ID" value="NZ_WTVS01000009.1"/>
</dbReference>
<reference evidence="2 3" key="1">
    <citation type="submission" date="2019-12" db="EMBL/GenBank/DDBJ databases">
        <title>Comparative genomics gives insights into the taxonomy of the Azoarcus-Aromatoleum group and reveals separate origins of nif in the plant-associated Azoarcus and non-plant-associated Aromatoleum sub-groups.</title>
        <authorList>
            <person name="Lafos M."/>
            <person name="Maluk M."/>
            <person name="Batista M."/>
            <person name="Junghare M."/>
            <person name="Carmona M."/>
            <person name="Faoro H."/>
            <person name="Cruz L.M."/>
            <person name="Battistoni F."/>
            <person name="De Souza E."/>
            <person name="Pedrosa F."/>
            <person name="Chen W.-M."/>
            <person name="Poole P.S."/>
            <person name="Dixon R.A."/>
            <person name="James E.K."/>
        </authorList>
    </citation>
    <scope>NUCLEOTIDE SEQUENCE [LARGE SCALE GENOMIC DNA]</scope>
    <source>
        <strain evidence="2 3">T</strain>
    </source>
</reference>
<dbReference type="Pfam" id="PF03929">
    <property type="entry name" value="PepSY_TM"/>
    <property type="match status" value="1"/>
</dbReference>
<feature type="transmembrane region" description="Helical" evidence="1">
    <location>
        <begin position="172"/>
        <end position="191"/>
    </location>
</feature>
<organism evidence="2 3">
    <name type="scientific">Aromatoleum toluolicum</name>
    <dbReference type="NCBI Taxonomy" id="90060"/>
    <lineage>
        <taxon>Bacteria</taxon>
        <taxon>Pseudomonadati</taxon>
        <taxon>Pseudomonadota</taxon>
        <taxon>Betaproteobacteria</taxon>
        <taxon>Rhodocyclales</taxon>
        <taxon>Rhodocyclaceae</taxon>
        <taxon>Aromatoleum</taxon>
    </lineage>
</organism>
<keyword evidence="1" id="KW-1133">Transmembrane helix</keyword>
<keyword evidence="3" id="KW-1185">Reference proteome</keyword>
<name>A0ABX1NCQ3_9RHOO</name>
<protein>
    <recommendedName>
        <fullName evidence="4">PepSY domain-containing protein</fullName>
    </recommendedName>
</protein>
<evidence type="ECO:0000256" key="1">
    <source>
        <dbReference type="SAM" id="Phobius"/>
    </source>
</evidence>
<keyword evidence="1" id="KW-0812">Transmembrane</keyword>
<feature type="transmembrane region" description="Helical" evidence="1">
    <location>
        <begin position="131"/>
        <end position="151"/>
    </location>
</feature>
<dbReference type="PANTHER" id="PTHR34219">
    <property type="entry name" value="IRON-REGULATED INNER MEMBRANE PROTEIN-RELATED"/>
    <property type="match status" value="1"/>
</dbReference>
<evidence type="ECO:0000313" key="3">
    <source>
        <dbReference type="Proteomes" id="UP000634522"/>
    </source>
</evidence>